<dbReference type="EMBL" id="JALDAX010000006">
    <property type="protein sequence ID" value="MCI3241577.1"/>
    <property type="molecule type" value="Genomic_DNA"/>
</dbReference>
<protein>
    <submittedName>
        <fullName evidence="1">Uncharacterized protein</fullName>
    </submittedName>
</protein>
<sequence length="76" mass="8516">MATYSVSVRLRRTVVEERYVSVPITEALLQSDPDEDGARRLDPDKLVAAAIRLGQDDADWLPEGREVTMHPIQKAP</sequence>
<evidence type="ECO:0000313" key="2">
    <source>
        <dbReference type="Proteomes" id="UP001165270"/>
    </source>
</evidence>
<comment type="caution">
    <text evidence="1">The sequence shown here is derived from an EMBL/GenBank/DDBJ whole genome shotgun (WGS) entry which is preliminary data.</text>
</comment>
<evidence type="ECO:0000313" key="1">
    <source>
        <dbReference type="EMBL" id="MCI3241577.1"/>
    </source>
</evidence>
<reference evidence="1" key="1">
    <citation type="submission" date="2022-03" db="EMBL/GenBank/DDBJ databases">
        <title>Streptomyces 7R015 and 7R016 isolated from Barleria lupulina in Thailand.</title>
        <authorList>
            <person name="Kanchanasin P."/>
            <person name="Phongsopitanun W."/>
            <person name="Tanasupawat S."/>
        </authorList>
    </citation>
    <scope>NUCLEOTIDE SEQUENCE</scope>
    <source>
        <strain evidence="1">7R016</strain>
    </source>
</reference>
<dbReference type="Proteomes" id="UP001165270">
    <property type="component" value="Unassembled WGS sequence"/>
</dbReference>
<proteinExistence type="predicted"/>
<keyword evidence="2" id="KW-1185">Reference proteome</keyword>
<gene>
    <name evidence="1" type="ORF">MQN93_17810</name>
</gene>
<accession>A0ABS9XHL7</accession>
<organism evidence="1 2">
    <name type="scientific">Streptomyces spinosisporus</name>
    <dbReference type="NCBI Taxonomy" id="2927582"/>
    <lineage>
        <taxon>Bacteria</taxon>
        <taxon>Bacillati</taxon>
        <taxon>Actinomycetota</taxon>
        <taxon>Actinomycetes</taxon>
        <taxon>Kitasatosporales</taxon>
        <taxon>Streptomycetaceae</taxon>
        <taxon>Streptomyces</taxon>
    </lineage>
</organism>
<dbReference type="RefSeq" id="WP_242710243.1">
    <property type="nucleotide sequence ID" value="NZ_JALDAX010000006.1"/>
</dbReference>
<name>A0ABS9XHL7_9ACTN</name>